<organism evidence="8 9">
    <name type="scientific">Corynebacterium testudinoris</name>
    <dbReference type="NCBI Taxonomy" id="136857"/>
    <lineage>
        <taxon>Bacteria</taxon>
        <taxon>Bacillati</taxon>
        <taxon>Actinomycetota</taxon>
        <taxon>Actinomycetes</taxon>
        <taxon>Mycobacteriales</taxon>
        <taxon>Corynebacteriaceae</taxon>
        <taxon>Corynebacterium</taxon>
    </lineage>
</organism>
<dbReference type="InterPro" id="IPR002052">
    <property type="entry name" value="DNA_methylase_N6_adenine_CS"/>
</dbReference>
<dbReference type="EMBL" id="CP011545">
    <property type="protein sequence ID" value="AKK08509.1"/>
    <property type="molecule type" value="Genomic_DNA"/>
</dbReference>
<evidence type="ECO:0000256" key="1">
    <source>
        <dbReference type="ARBA" id="ARBA00022603"/>
    </source>
</evidence>
<dbReference type="Pfam" id="PF17827">
    <property type="entry name" value="PrmC_N"/>
    <property type="match status" value="1"/>
</dbReference>
<evidence type="ECO:0000259" key="7">
    <source>
        <dbReference type="Pfam" id="PF17827"/>
    </source>
</evidence>
<dbReference type="InterPro" id="IPR040758">
    <property type="entry name" value="PrmC_N"/>
</dbReference>
<keyword evidence="9" id="KW-1185">Reference proteome</keyword>
<dbReference type="RefSeq" id="WP_047252855.1">
    <property type="nucleotide sequence ID" value="NZ_CP011545.1"/>
</dbReference>
<dbReference type="InterPro" id="IPR007848">
    <property type="entry name" value="Small_mtfrase_dom"/>
</dbReference>
<name>A0A0G3H519_9CORY</name>
<reference evidence="8 9" key="1">
    <citation type="journal article" date="2015" name="Genome Announc.">
        <title>Complete Genome Sequence of the Type Strain Corynebacterium testudinoris DSM 44614, Recovered from Necrotic Lesions in the Mouth of a Tortoise.</title>
        <authorList>
            <person name="Ruckert C."/>
            <person name="Kriete M."/>
            <person name="Jaenicke S."/>
            <person name="Winkler A."/>
            <person name="Tauch A."/>
        </authorList>
    </citation>
    <scope>NUCLEOTIDE SEQUENCE [LARGE SCALE GENOMIC DNA]</scope>
    <source>
        <strain evidence="8 9">DSM 44614</strain>
    </source>
</reference>
<dbReference type="KEGG" id="cted:CTEST_05315"/>
<evidence type="ECO:0000313" key="9">
    <source>
        <dbReference type="Proteomes" id="UP000035540"/>
    </source>
</evidence>
<dbReference type="STRING" id="136857.CTEST_05315"/>
<dbReference type="EC" id="2.1.1.297" evidence="5"/>
<dbReference type="PROSITE" id="PS00092">
    <property type="entry name" value="N6_MTASE"/>
    <property type="match status" value="1"/>
</dbReference>
<dbReference type="PANTHER" id="PTHR18895:SF74">
    <property type="entry name" value="MTRF1L RELEASE FACTOR GLUTAMINE METHYLTRANSFERASE"/>
    <property type="match status" value="1"/>
</dbReference>
<comment type="similarity">
    <text evidence="5">Belongs to the protein N5-glutamine methyltransferase family. PrmC subfamily.</text>
</comment>
<dbReference type="InterPro" id="IPR029063">
    <property type="entry name" value="SAM-dependent_MTases_sf"/>
</dbReference>
<feature type="binding site" evidence="5">
    <location>
        <begin position="184"/>
        <end position="187"/>
    </location>
    <ligand>
        <name>substrate</name>
    </ligand>
</feature>
<feature type="binding site" evidence="5">
    <location>
        <position position="140"/>
    </location>
    <ligand>
        <name>S-adenosyl-L-methionine</name>
        <dbReference type="ChEBI" id="CHEBI:59789"/>
    </ligand>
</feature>
<sequence>MEGQALRAALIDAAQRLSAAGVASPEVDARLIAAHFHGVGQLDLHGRTDVPEGFWEAVERRERREPLQHILGTAPFGPLDLAVGPGVFIPRPETEVLADWGVRQLALMNAPRVVDLCTGSGALALYIAAACPAAEVAGVDKQAVALDYARRNAAGTGVDMLQGDVTDPDTLRQWHGTVDLVVTNPPYVPETLDLDPEVYADPPEAVFAGPSGMDIITDMVELIHRLLRPGAAVGIEHDDSTSDEVQAVLSQHGGFEQISVLRDLTGRARFVTASKLSD</sequence>
<dbReference type="OrthoDB" id="9800643at2"/>
<feature type="domain" description="Release factor glutamine methyltransferase N-terminal" evidence="7">
    <location>
        <begin position="9"/>
        <end position="72"/>
    </location>
</feature>
<dbReference type="InterPro" id="IPR050320">
    <property type="entry name" value="N5-glutamine_MTase"/>
</dbReference>
<dbReference type="AlphaFoldDB" id="A0A0G3H519"/>
<comment type="catalytic activity">
    <reaction evidence="4 5">
        <text>L-glutaminyl-[peptide chain release factor] + S-adenosyl-L-methionine = N(5)-methyl-L-glutaminyl-[peptide chain release factor] + S-adenosyl-L-homocysteine + H(+)</text>
        <dbReference type="Rhea" id="RHEA:42896"/>
        <dbReference type="Rhea" id="RHEA-COMP:10271"/>
        <dbReference type="Rhea" id="RHEA-COMP:10272"/>
        <dbReference type="ChEBI" id="CHEBI:15378"/>
        <dbReference type="ChEBI" id="CHEBI:30011"/>
        <dbReference type="ChEBI" id="CHEBI:57856"/>
        <dbReference type="ChEBI" id="CHEBI:59789"/>
        <dbReference type="ChEBI" id="CHEBI:61891"/>
        <dbReference type="EC" id="2.1.1.297"/>
    </reaction>
</comment>
<dbReference type="NCBIfam" id="TIGR03534">
    <property type="entry name" value="RF_mod_PrmC"/>
    <property type="match status" value="1"/>
</dbReference>
<evidence type="ECO:0000259" key="6">
    <source>
        <dbReference type="Pfam" id="PF05175"/>
    </source>
</evidence>
<dbReference type="GO" id="GO:0003676">
    <property type="term" value="F:nucleic acid binding"/>
    <property type="evidence" value="ECO:0007669"/>
    <property type="project" value="InterPro"/>
</dbReference>
<dbReference type="HAMAP" id="MF_02126">
    <property type="entry name" value="RF_methyltr_PrmC"/>
    <property type="match status" value="1"/>
</dbReference>
<dbReference type="SUPFAM" id="SSF53335">
    <property type="entry name" value="S-adenosyl-L-methionine-dependent methyltransferases"/>
    <property type="match status" value="1"/>
</dbReference>
<dbReference type="Gene3D" id="3.40.50.150">
    <property type="entry name" value="Vaccinia Virus protein VP39"/>
    <property type="match status" value="1"/>
</dbReference>
<dbReference type="Pfam" id="PF05175">
    <property type="entry name" value="MTS"/>
    <property type="match status" value="1"/>
</dbReference>
<dbReference type="InterPro" id="IPR019874">
    <property type="entry name" value="RF_methyltr_PrmC"/>
</dbReference>
<dbReference type="InterPro" id="IPR004556">
    <property type="entry name" value="HemK-like"/>
</dbReference>
<feature type="domain" description="Methyltransferase small" evidence="6">
    <location>
        <begin position="108"/>
        <end position="188"/>
    </location>
</feature>
<dbReference type="PATRIC" id="fig|136857.5.peg.1056"/>
<evidence type="ECO:0000256" key="4">
    <source>
        <dbReference type="ARBA" id="ARBA00048391"/>
    </source>
</evidence>
<evidence type="ECO:0000256" key="5">
    <source>
        <dbReference type="HAMAP-Rule" id="MF_02126"/>
    </source>
</evidence>
<dbReference type="GO" id="GO:0102559">
    <property type="term" value="F:peptide chain release factor N(5)-glutamine methyltransferase activity"/>
    <property type="evidence" value="ECO:0007669"/>
    <property type="project" value="UniProtKB-EC"/>
</dbReference>
<dbReference type="PANTHER" id="PTHR18895">
    <property type="entry name" value="HEMK METHYLTRANSFERASE"/>
    <property type="match status" value="1"/>
</dbReference>
<dbReference type="NCBIfam" id="TIGR00536">
    <property type="entry name" value="hemK_fam"/>
    <property type="match status" value="1"/>
</dbReference>
<keyword evidence="2 5" id="KW-0808">Transferase</keyword>
<evidence type="ECO:0000256" key="2">
    <source>
        <dbReference type="ARBA" id="ARBA00022679"/>
    </source>
</evidence>
<dbReference type="GO" id="GO:0032259">
    <property type="term" value="P:methylation"/>
    <property type="evidence" value="ECO:0007669"/>
    <property type="project" value="UniProtKB-KW"/>
</dbReference>
<gene>
    <name evidence="5 8" type="primary">prmC</name>
    <name evidence="8" type="ORF">CTEST_05315</name>
</gene>
<reference evidence="9" key="2">
    <citation type="submission" date="2015-05" db="EMBL/GenBank/DDBJ databases">
        <title>Complete genome sequence of Corynebacterium testudinoris DSM 44614, recovered from necrotic lesions in the mouth of a tortoise.</title>
        <authorList>
            <person name="Ruckert C."/>
            <person name="Albersmeier A."/>
            <person name="Winkler A."/>
            <person name="Tauch A."/>
        </authorList>
    </citation>
    <scope>NUCLEOTIDE SEQUENCE [LARGE SCALE GENOMIC DNA]</scope>
    <source>
        <strain evidence="9">DSM 44614</strain>
    </source>
</reference>
<proteinExistence type="inferred from homology"/>
<comment type="function">
    <text evidence="5">Methylates the class 1 translation termination release factors RF1/PrfA and RF2/PrfB on the glutamine residue of the universally conserved GGQ motif.</text>
</comment>
<feature type="binding site" evidence="5">
    <location>
        <position position="184"/>
    </location>
    <ligand>
        <name>S-adenosyl-L-methionine</name>
        <dbReference type="ChEBI" id="CHEBI:59789"/>
    </ligand>
</feature>
<dbReference type="Gene3D" id="1.10.8.10">
    <property type="entry name" value="DNA helicase RuvA subunit, C-terminal domain"/>
    <property type="match status" value="1"/>
</dbReference>
<keyword evidence="1 5" id="KW-0489">Methyltransferase</keyword>
<evidence type="ECO:0000256" key="3">
    <source>
        <dbReference type="ARBA" id="ARBA00022691"/>
    </source>
</evidence>
<accession>A0A0G3H519</accession>
<keyword evidence="3 5" id="KW-0949">S-adenosyl-L-methionine</keyword>
<protein>
    <recommendedName>
        <fullName evidence="5">Release factor glutamine methyltransferase</fullName>
        <shortName evidence="5">RF MTase</shortName>
        <ecNumber evidence="5">2.1.1.297</ecNumber>
    </recommendedName>
    <alternativeName>
        <fullName evidence="5">N5-glutamine methyltransferase PrmC</fullName>
    </alternativeName>
    <alternativeName>
        <fullName evidence="5">Protein-(glutamine-N5) MTase PrmC</fullName>
    </alternativeName>
    <alternativeName>
        <fullName evidence="5">Protein-glutamine N-methyltransferase PrmC</fullName>
    </alternativeName>
</protein>
<dbReference type="Proteomes" id="UP000035540">
    <property type="component" value="Chromosome"/>
</dbReference>
<comment type="caution">
    <text evidence="5">Lacks conserved residue(s) required for the propagation of feature annotation.</text>
</comment>
<dbReference type="CDD" id="cd02440">
    <property type="entry name" value="AdoMet_MTases"/>
    <property type="match status" value="1"/>
</dbReference>
<evidence type="ECO:0000313" key="8">
    <source>
        <dbReference type="EMBL" id="AKK08509.1"/>
    </source>
</evidence>